<protein>
    <submittedName>
        <fullName evidence="2">Kinase-like protein</fullName>
    </submittedName>
</protein>
<feature type="non-terminal residue" evidence="2">
    <location>
        <position position="1"/>
    </location>
</feature>
<dbReference type="PROSITE" id="PS50011">
    <property type="entry name" value="PROTEIN_KINASE_DOM"/>
    <property type="match status" value="1"/>
</dbReference>
<dbReference type="OrthoDB" id="4062651at2759"/>
<name>A0A6A4HX42_9AGAR</name>
<feature type="domain" description="Protein kinase" evidence="1">
    <location>
        <begin position="1"/>
        <end position="85"/>
    </location>
</feature>
<proteinExistence type="predicted"/>
<reference evidence="2" key="1">
    <citation type="journal article" date="2019" name="Environ. Microbiol.">
        <title>Fungal ecological strategies reflected in gene transcription - a case study of two litter decomposers.</title>
        <authorList>
            <person name="Barbi F."/>
            <person name="Kohler A."/>
            <person name="Barry K."/>
            <person name="Baskaran P."/>
            <person name="Daum C."/>
            <person name="Fauchery L."/>
            <person name="Ihrmark K."/>
            <person name="Kuo A."/>
            <person name="LaButti K."/>
            <person name="Lipzen A."/>
            <person name="Morin E."/>
            <person name="Grigoriev I.V."/>
            <person name="Henrissat B."/>
            <person name="Lindahl B."/>
            <person name="Martin F."/>
        </authorList>
    </citation>
    <scope>NUCLEOTIDE SEQUENCE</scope>
    <source>
        <strain evidence="2">JB14</strain>
    </source>
</reference>
<sequence>LLEGLSFLHRHGIAHLDLNPGNLLYTDDDQLKIIDFDLAVRARPGERIFGIRGTPGWMAPKVKKSDGEEGFEPFKADLFSCGKVL</sequence>
<dbReference type="GO" id="GO:0005524">
    <property type="term" value="F:ATP binding"/>
    <property type="evidence" value="ECO:0007669"/>
    <property type="project" value="InterPro"/>
</dbReference>
<evidence type="ECO:0000313" key="3">
    <source>
        <dbReference type="Proteomes" id="UP000799118"/>
    </source>
</evidence>
<gene>
    <name evidence="2" type="ORF">BT96DRAFT_756722</name>
</gene>
<dbReference type="InterPro" id="IPR011009">
    <property type="entry name" value="Kinase-like_dom_sf"/>
</dbReference>
<evidence type="ECO:0000313" key="2">
    <source>
        <dbReference type="EMBL" id="KAE9402551.1"/>
    </source>
</evidence>
<dbReference type="GO" id="GO:0005634">
    <property type="term" value="C:nucleus"/>
    <property type="evidence" value="ECO:0007669"/>
    <property type="project" value="TreeGrafter"/>
</dbReference>
<accession>A0A6A4HX42</accession>
<feature type="non-terminal residue" evidence="2">
    <location>
        <position position="85"/>
    </location>
</feature>
<organism evidence="2 3">
    <name type="scientific">Gymnopus androsaceus JB14</name>
    <dbReference type="NCBI Taxonomy" id="1447944"/>
    <lineage>
        <taxon>Eukaryota</taxon>
        <taxon>Fungi</taxon>
        <taxon>Dikarya</taxon>
        <taxon>Basidiomycota</taxon>
        <taxon>Agaricomycotina</taxon>
        <taxon>Agaricomycetes</taxon>
        <taxon>Agaricomycetidae</taxon>
        <taxon>Agaricales</taxon>
        <taxon>Marasmiineae</taxon>
        <taxon>Omphalotaceae</taxon>
        <taxon>Gymnopus</taxon>
    </lineage>
</organism>
<keyword evidence="2" id="KW-0418">Kinase</keyword>
<dbReference type="PANTHER" id="PTHR24345">
    <property type="entry name" value="SERINE/THREONINE-PROTEIN KINASE PLK"/>
    <property type="match status" value="1"/>
</dbReference>
<dbReference type="AlphaFoldDB" id="A0A6A4HX42"/>
<dbReference type="InterPro" id="IPR000719">
    <property type="entry name" value="Prot_kinase_dom"/>
</dbReference>
<dbReference type="Proteomes" id="UP000799118">
    <property type="component" value="Unassembled WGS sequence"/>
</dbReference>
<dbReference type="GO" id="GO:0004672">
    <property type="term" value="F:protein kinase activity"/>
    <property type="evidence" value="ECO:0007669"/>
    <property type="project" value="InterPro"/>
</dbReference>
<dbReference type="Pfam" id="PF00069">
    <property type="entry name" value="Pkinase"/>
    <property type="match status" value="1"/>
</dbReference>
<dbReference type="Gene3D" id="1.10.510.10">
    <property type="entry name" value="Transferase(Phosphotransferase) domain 1"/>
    <property type="match status" value="1"/>
</dbReference>
<evidence type="ECO:0000259" key="1">
    <source>
        <dbReference type="PROSITE" id="PS50011"/>
    </source>
</evidence>
<keyword evidence="3" id="KW-1185">Reference proteome</keyword>
<dbReference type="SUPFAM" id="SSF56112">
    <property type="entry name" value="Protein kinase-like (PK-like)"/>
    <property type="match status" value="1"/>
</dbReference>
<dbReference type="EMBL" id="ML769433">
    <property type="protein sequence ID" value="KAE9402551.1"/>
    <property type="molecule type" value="Genomic_DNA"/>
</dbReference>
<keyword evidence="2" id="KW-0808">Transferase</keyword>